<dbReference type="SUPFAM" id="SSF49384">
    <property type="entry name" value="Carbohydrate-binding domain"/>
    <property type="match status" value="1"/>
</dbReference>
<dbReference type="GO" id="GO:0030246">
    <property type="term" value="F:carbohydrate binding"/>
    <property type="evidence" value="ECO:0007669"/>
    <property type="project" value="InterPro"/>
</dbReference>
<dbReference type="Gene3D" id="2.60.40.680">
    <property type="match status" value="1"/>
</dbReference>
<dbReference type="PROSITE" id="PS51318">
    <property type="entry name" value="TAT"/>
    <property type="match status" value="1"/>
</dbReference>
<feature type="compositionally biased region" description="Acidic residues" evidence="1">
    <location>
        <begin position="185"/>
        <end position="200"/>
    </location>
</feature>
<keyword evidence="3" id="KW-1185">Reference proteome</keyword>
<evidence type="ECO:0008006" key="4">
    <source>
        <dbReference type="Google" id="ProtNLM"/>
    </source>
</evidence>
<dbReference type="AlphaFoldDB" id="A0A1H9IGY7"/>
<evidence type="ECO:0000256" key="1">
    <source>
        <dbReference type="SAM" id="MobiDB-lite"/>
    </source>
</evidence>
<feature type="compositionally biased region" description="Basic and acidic residues" evidence="1">
    <location>
        <begin position="1"/>
        <end position="18"/>
    </location>
</feature>
<protein>
    <recommendedName>
        <fullName evidence="4">Cohesin domain-containing protein</fullName>
    </recommendedName>
</protein>
<dbReference type="InterPro" id="IPR008965">
    <property type="entry name" value="CBM2/CBM3_carb-bd_dom_sf"/>
</dbReference>
<evidence type="ECO:0000313" key="2">
    <source>
        <dbReference type="EMBL" id="SEQ73829.1"/>
    </source>
</evidence>
<organism evidence="2 3">
    <name type="scientific">Natrinema salaciae</name>
    <dbReference type="NCBI Taxonomy" id="1186196"/>
    <lineage>
        <taxon>Archaea</taxon>
        <taxon>Methanobacteriati</taxon>
        <taxon>Methanobacteriota</taxon>
        <taxon>Stenosarchaea group</taxon>
        <taxon>Halobacteria</taxon>
        <taxon>Halobacteriales</taxon>
        <taxon>Natrialbaceae</taxon>
        <taxon>Natrinema</taxon>
    </lineage>
</organism>
<dbReference type="STRING" id="1186196.SAMN04489841_2228"/>
<feature type="region of interest" description="Disordered" evidence="1">
    <location>
        <begin position="180"/>
        <end position="207"/>
    </location>
</feature>
<gene>
    <name evidence="2" type="ORF">SAMN04489841_2228</name>
</gene>
<dbReference type="RefSeq" id="WP_090617451.1">
    <property type="nucleotide sequence ID" value="NZ_FOFD01000003.1"/>
</dbReference>
<feature type="region of interest" description="Disordered" evidence="1">
    <location>
        <begin position="1"/>
        <end position="24"/>
    </location>
</feature>
<sequence>MHENTEIERVERADKRTTATDGPMGRRPFLAAVGLVGVGSAAGPVVGETVTPTVTVTAVAAEIDPGETTTVDLGLTAAPDGLSGFNLAVSVDTDVATVVDAELGGPFADAMFNTVEVTDETATLEAAQEVEAGATDVAFGTVELEGAADGETTVEVAEGDSLPIEDGNGEPVEPEIETATLTVGDGDESTDGGTASDDENPGFGPLTAVAGATGGVAYALRRHSDRSGGSPTIENHE</sequence>
<reference evidence="3" key="1">
    <citation type="submission" date="2016-10" db="EMBL/GenBank/DDBJ databases">
        <authorList>
            <person name="Varghese N."/>
            <person name="Submissions S."/>
        </authorList>
    </citation>
    <scope>NUCLEOTIDE SEQUENCE [LARGE SCALE GENOMIC DNA]</scope>
    <source>
        <strain evidence="3">DSM 25055</strain>
    </source>
</reference>
<dbReference type="EMBL" id="FOFD01000003">
    <property type="protein sequence ID" value="SEQ73829.1"/>
    <property type="molecule type" value="Genomic_DNA"/>
</dbReference>
<name>A0A1H9IGY7_9EURY</name>
<dbReference type="Proteomes" id="UP000199114">
    <property type="component" value="Unassembled WGS sequence"/>
</dbReference>
<dbReference type="InterPro" id="IPR006311">
    <property type="entry name" value="TAT_signal"/>
</dbReference>
<proteinExistence type="predicted"/>
<evidence type="ECO:0000313" key="3">
    <source>
        <dbReference type="Proteomes" id="UP000199114"/>
    </source>
</evidence>
<accession>A0A1H9IGY7</accession>